<dbReference type="Pfam" id="PF08244">
    <property type="entry name" value="Glyco_hydro_32C"/>
    <property type="match status" value="1"/>
</dbReference>
<comment type="caution">
    <text evidence="8">The sequence shown here is derived from an EMBL/GenBank/DDBJ whole genome shotgun (WGS) entry which is preliminary data.</text>
</comment>
<dbReference type="OrthoDB" id="9759709at2"/>
<comment type="similarity">
    <text evidence="1">Belongs to the glycosyl hydrolase 32 family.</text>
</comment>
<sequence length="1260" mass="140767">MRNFKFNFCRLFLLSLAGILVSIFLYNNHLAAKQKVTDNGNEEVPVNKANTNLSDWNINGKGKLEDTDQGLKLTSEPYENVMAISSVQSEDFIYEADIKIVDQAADATLVFRSGDDVWDSYMVQIVPSAGLIRLKDARDEGGLKEEVRVDVQEGEIYQLKVKVEADNIKVYWEDQYLPVIDTSVSLYNIGYLGLHVWNGAALFQNVKVSELATNLDSSVVAEGIWQPDIRGIKGVVKENKVAKKVYATKVDNFVLEGNISFVGDQSEAGLTFRTNKDGTSGYQVLLLKEGNEVEAKIQTADGTVLAKSMNKYQSEINTQHHLEVVVNRETITLYLDGYAEPAIEVADSSFADGFAGLTVIKGAAYFQDVYLVPIDDYYKENYRPDYHYTPARGSASDPNGLVYFEGEYHLFHQDGGRWAHAVSEDLINWKRLPIALPWNDLGHVWSGSAIADLQNDSGLFTHSGGRGLIAYYTSYNPDSPNGNQRIGLAYSTDKGRTWEYSEDHPIVIENPGKNEEDPGEWDFRDPKVVRDEANDRWIMVVSGGDHIRFFTSKDLINWEHTDNFGYGDYIRGGVWECPDLFELEVEGTEEKKWVLMISTGANPNTEGSDAEYFIGELTPDGKFLNDNPAGKVLKTDYGKEFYASMSFANMPENRRVAMAWMTNWDYPFEFPTEGWQGQLTIPRELSLIQTEDGVKLAQSPIEELEEVSETIFEIKNKNINSENAPNLLKKIKQDSYEIEAEIEIPADSDIREFGFRVRENFEEKTVIGYNTVSNQVFVDRSQSGRKNFSSKFTTLHEAGLEPINQRIKLNIFVDNGSVEVFANDGQVVFSDVIFPDPTSSGLSFYAEEGPVNIVSLKVKAMKDIWNRDATGGAHIVTNISKKEMNIGNKLTIDAALKGGNGNDLHPLKWETKNPDIVTIESSSNNNAVIKAVGIGEATITVSSPNNKVSKTVTVKVYEGNFKTNLSGWKKDSAAGNWIATENGISGSHTSDTNYIAEDTGGNFIYEADITLDEAGGAGAILFRASEDGSDGYYFNLDPNMKAFRLFYKIDGSFEDRMVIGNVPVFIQRDKTYHVRITANGPHIAIEVDGEKVIDIKDGTFAEGHFGLNVFGGKATYQNVKIRNVTEAQLIETSLTNIETGQSIYVTSSQNGEQVSINKEKVTWTFIPAGDAYGSYSIRSEAGKAIDFNTEQRRVQLYDYLGYDNQRWVIQKNDNHTITVLSAFNNEALTISEEGNLTLQPFDSSLQQQWTVSPKVYESFY</sequence>
<evidence type="ECO:0000256" key="3">
    <source>
        <dbReference type="ARBA" id="ARBA00023295"/>
    </source>
</evidence>
<dbReference type="GO" id="GO:0005737">
    <property type="term" value="C:cytoplasm"/>
    <property type="evidence" value="ECO:0007669"/>
    <property type="project" value="TreeGrafter"/>
</dbReference>
<keyword evidence="2" id="KW-0378">Hydrolase</keyword>
<dbReference type="Gene3D" id="2.60.120.560">
    <property type="entry name" value="Exo-inulinase, domain 1"/>
    <property type="match status" value="4"/>
</dbReference>
<dbReference type="SUPFAM" id="SSF50370">
    <property type="entry name" value="Ricin B-like lectins"/>
    <property type="match status" value="1"/>
</dbReference>
<feature type="domain" description="3-keto-alpha-glucoside-1,2-lyase/3-keto-2-hydroxy-glucal hydratase" evidence="6">
    <location>
        <begin position="51"/>
        <end position="208"/>
    </location>
</feature>
<reference evidence="8 9" key="1">
    <citation type="submission" date="2019-10" db="EMBL/GenBank/DDBJ databases">
        <title>Gracilibacillus sp. nov. isolated from rice seeds.</title>
        <authorList>
            <person name="He S."/>
        </authorList>
    </citation>
    <scope>NUCLEOTIDE SEQUENCE [LARGE SCALE GENOMIC DNA]</scope>
    <source>
        <strain evidence="8 9">TD8</strain>
    </source>
</reference>
<feature type="domain" description="Glycosyl hydrolase family 32 N-terminal" evidence="5">
    <location>
        <begin position="387"/>
        <end position="700"/>
    </location>
</feature>
<keyword evidence="4" id="KW-0732">Signal</keyword>
<dbReference type="InterPro" id="IPR008964">
    <property type="entry name" value="Invasin/intimin_cell_adhesion"/>
</dbReference>
<proteinExistence type="inferred from homology"/>
<dbReference type="PANTHER" id="PTHR42800">
    <property type="entry name" value="EXOINULINASE INUD (AFU_ORTHOLOGUE AFUA_5G00480)"/>
    <property type="match status" value="1"/>
</dbReference>
<dbReference type="CDD" id="cd18622">
    <property type="entry name" value="GH32_Inu-like"/>
    <property type="match status" value="1"/>
</dbReference>
<evidence type="ECO:0000256" key="4">
    <source>
        <dbReference type="SAM" id="SignalP"/>
    </source>
</evidence>
<dbReference type="InterPro" id="IPR010496">
    <property type="entry name" value="AL/BT2_dom"/>
</dbReference>
<feature type="domain" description="3-keto-alpha-glucoside-1,2-lyase/3-keto-2-hydroxy-glucal hydratase" evidence="6">
    <location>
        <begin position="963"/>
        <end position="1122"/>
    </location>
</feature>
<dbReference type="EMBL" id="WEID01000121">
    <property type="protein sequence ID" value="KAB8125921.1"/>
    <property type="molecule type" value="Genomic_DNA"/>
</dbReference>
<dbReference type="PANTHER" id="PTHR42800:SF1">
    <property type="entry name" value="EXOINULINASE INUD (AFU_ORTHOLOGUE AFUA_5G00480)"/>
    <property type="match status" value="1"/>
</dbReference>
<keyword evidence="9" id="KW-1185">Reference proteome</keyword>
<protein>
    <submittedName>
        <fullName evidence="8">DUF1080 domain-containing protein</fullName>
    </submittedName>
</protein>
<evidence type="ECO:0000259" key="7">
    <source>
        <dbReference type="Pfam" id="PF08244"/>
    </source>
</evidence>
<dbReference type="SUPFAM" id="SSF49899">
    <property type="entry name" value="Concanavalin A-like lectins/glucanases"/>
    <property type="match status" value="2"/>
</dbReference>
<evidence type="ECO:0000256" key="2">
    <source>
        <dbReference type="ARBA" id="ARBA00022801"/>
    </source>
</evidence>
<dbReference type="Proteomes" id="UP000480246">
    <property type="component" value="Unassembled WGS sequence"/>
</dbReference>
<feature type="signal peptide" evidence="4">
    <location>
        <begin position="1"/>
        <end position="31"/>
    </location>
</feature>
<dbReference type="CDD" id="cd00161">
    <property type="entry name" value="beta-trefoil_Ricin-like"/>
    <property type="match status" value="1"/>
</dbReference>
<gene>
    <name evidence="8" type="ORF">F9U64_21240</name>
</gene>
<accession>A0A7C8L449</accession>
<feature type="domain" description="Glycosyl hydrolase family 32 C-terminal" evidence="7">
    <location>
        <begin position="714"/>
        <end position="859"/>
    </location>
</feature>
<dbReference type="SUPFAM" id="SSF49373">
    <property type="entry name" value="Invasin/intimin cell-adhesion fragments"/>
    <property type="match status" value="1"/>
</dbReference>
<dbReference type="Gene3D" id="2.60.40.1080">
    <property type="match status" value="1"/>
</dbReference>
<name>A0A7C8L449_9BACI</name>
<dbReference type="InterPro" id="IPR023296">
    <property type="entry name" value="Glyco_hydro_beta-prop_sf"/>
</dbReference>
<organism evidence="8 9">
    <name type="scientific">Gracilibacillus oryzae</name>
    <dbReference type="NCBI Taxonomy" id="1672701"/>
    <lineage>
        <taxon>Bacteria</taxon>
        <taxon>Bacillati</taxon>
        <taxon>Bacillota</taxon>
        <taxon>Bacilli</taxon>
        <taxon>Bacillales</taxon>
        <taxon>Bacillaceae</taxon>
        <taxon>Gracilibacillus</taxon>
    </lineage>
</organism>
<dbReference type="Gene3D" id="2.115.10.20">
    <property type="entry name" value="Glycosyl hydrolase domain, family 43"/>
    <property type="match status" value="1"/>
</dbReference>
<dbReference type="InterPro" id="IPR035992">
    <property type="entry name" value="Ricin_B-like_lectins"/>
</dbReference>
<evidence type="ECO:0000259" key="6">
    <source>
        <dbReference type="Pfam" id="PF06439"/>
    </source>
</evidence>
<dbReference type="InterPro" id="IPR001362">
    <property type="entry name" value="Glyco_hydro_32"/>
</dbReference>
<dbReference type="SMART" id="SM00640">
    <property type="entry name" value="Glyco_32"/>
    <property type="match status" value="1"/>
</dbReference>
<dbReference type="Pfam" id="PF00251">
    <property type="entry name" value="Glyco_hydro_32N"/>
    <property type="match status" value="1"/>
</dbReference>
<dbReference type="PROSITE" id="PS50231">
    <property type="entry name" value="RICIN_B_LECTIN"/>
    <property type="match status" value="1"/>
</dbReference>
<evidence type="ECO:0000313" key="9">
    <source>
        <dbReference type="Proteomes" id="UP000480246"/>
    </source>
</evidence>
<feature type="chain" id="PRO_5039298177" evidence="4">
    <location>
        <begin position="32"/>
        <end position="1260"/>
    </location>
</feature>
<evidence type="ECO:0000313" key="8">
    <source>
        <dbReference type="EMBL" id="KAB8125921.1"/>
    </source>
</evidence>
<dbReference type="InterPro" id="IPR013189">
    <property type="entry name" value="Glyco_hydro_32_C"/>
</dbReference>
<dbReference type="SUPFAM" id="SSF75005">
    <property type="entry name" value="Arabinanase/levansucrase/invertase"/>
    <property type="match status" value="1"/>
</dbReference>
<keyword evidence="3" id="KW-0326">Glycosidase</keyword>
<evidence type="ECO:0000259" key="5">
    <source>
        <dbReference type="Pfam" id="PF00251"/>
    </source>
</evidence>
<dbReference type="RefSeq" id="WP_153406882.1">
    <property type="nucleotide sequence ID" value="NZ_ML762455.1"/>
</dbReference>
<evidence type="ECO:0000256" key="1">
    <source>
        <dbReference type="ARBA" id="ARBA00009902"/>
    </source>
</evidence>
<dbReference type="GO" id="GO:0005987">
    <property type="term" value="P:sucrose catabolic process"/>
    <property type="evidence" value="ECO:0007669"/>
    <property type="project" value="TreeGrafter"/>
</dbReference>
<dbReference type="Gene3D" id="2.80.10.50">
    <property type="match status" value="1"/>
</dbReference>
<dbReference type="GO" id="GO:0004575">
    <property type="term" value="F:sucrose alpha-glucosidase activity"/>
    <property type="evidence" value="ECO:0007669"/>
    <property type="project" value="TreeGrafter"/>
</dbReference>
<dbReference type="AlphaFoldDB" id="A0A7C8L449"/>
<dbReference type="InterPro" id="IPR013320">
    <property type="entry name" value="ConA-like_dom_sf"/>
</dbReference>
<dbReference type="InterPro" id="IPR013148">
    <property type="entry name" value="Glyco_hydro_32_N"/>
</dbReference>
<dbReference type="Pfam" id="PF06439">
    <property type="entry name" value="3keto-disac_hyd"/>
    <property type="match status" value="2"/>
</dbReference>